<comment type="catalytic activity">
    <reaction evidence="8">
        <text>(6S)-5,6,7,8-tetrahydrofolate + NADP(+) = 7,8-dihydrofolate + NADPH + H(+)</text>
        <dbReference type="Rhea" id="RHEA:15009"/>
        <dbReference type="ChEBI" id="CHEBI:15378"/>
        <dbReference type="ChEBI" id="CHEBI:57451"/>
        <dbReference type="ChEBI" id="CHEBI:57453"/>
        <dbReference type="ChEBI" id="CHEBI:57783"/>
        <dbReference type="ChEBI" id="CHEBI:58349"/>
        <dbReference type="EC" id="1.5.1.3"/>
    </reaction>
</comment>
<evidence type="ECO:0000256" key="7">
    <source>
        <dbReference type="ARBA" id="ARBA00025067"/>
    </source>
</evidence>
<evidence type="ECO:0000256" key="1">
    <source>
        <dbReference type="ARBA" id="ARBA00004903"/>
    </source>
</evidence>
<comment type="function">
    <text evidence="7">Key enzyme in folate metabolism. Catalyzes an essential reaction for de novo glycine and purine synthesis, and for DNA precursor synthesis.</text>
</comment>
<proteinExistence type="inferred from homology"/>
<feature type="domain" description="DHFR" evidence="10">
    <location>
        <begin position="33"/>
        <end position="210"/>
    </location>
</feature>
<dbReference type="AlphaFoldDB" id="A0AAD9VNL9"/>
<keyword evidence="4" id="KW-0554">One-carbon metabolism</keyword>
<reference evidence="11" key="1">
    <citation type="submission" date="2021-08" db="EMBL/GenBank/DDBJ databases">
        <authorList>
            <person name="Misof B."/>
            <person name="Oliver O."/>
            <person name="Podsiadlowski L."/>
            <person name="Donath A."/>
            <person name="Peters R."/>
            <person name="Mayer C."/>
            <person name="Rust J."/>
            <person name="Gunkel S."/>
            <person name="Lesny P."/>
            <person name="Martin S."/>
            <person name="Oeyen J.P."/>
            <person name="Petersen M."/>
            <person name="Panagiotis P."/>
            <person name="Wilbrandt J."/>
            <person name="Tanja T."/>
        </authorList>
    </citation>
    <scope>NUCLEOTIDE SEQUENCE</scope>
    <source>
        <strain evidence="11">GBR_01_08_01A</strain>
        <tissue evidence="11">Thorax + abdomen</tissue>
    </source>
</reference>
<dbReference type="GO" id="GO:0046655">
    <property type="term" value="P:folic acid metabolic process"/>
    <property type="evidence" value="ECO:0007669"/>
    <property type="project" value="TreeGrafter"/>
</dbReference>
<keyword evidence="6" id="KW-0560">Oxidoreductase</keyword>
<organism evidence="11 12">
    <name type="scientific">Odynerus spinipes</name>
    <dbReference type="NCBI Taxonomy" id="1348599"/>
    <lineage>
        <taxon>Eukaryota</taxon>
        <taxon>Metazoa</taxon>
        <taxon>Ecdysozoa</taxon>
        <taxon>Arthropoda</taxon>
        <taxon>Hexapoda</taxon>
        <taxon>Insecta</taxon>
        <taxon>Pterygota</taxon>
        <taxon>Neoptera</taxon>
        <taxon>Endopterygota</taxon>
        <taxon>Hymenoptera</taxon>
        <taxon>Apocrita</taxon>
        <taxon>Aculeata</taxon>
        <taxon>Vespoidea</taxon>
        <taxon>Vespidae</taxon>
        <taxon>Eumeninae</taxon>
        <taxon>Odynerus</taxon>
    </lineage>
</organism>
<sequence length="223" mass="25625">MKTRDFYNYATEALLRRVAIFDTIFRMTPDTKPLTVLTAACEDLGIGINGNLPWRLKSEMAFFTHMTSKTSNKNKKNVVLMGRRTWDCIPPKYRPLQDRINMVLTKQSLNFGTEAIACKSISDALDTISRPPLCEQVEKIWVIGGSSVYKAAMESPNFYRLYLTRIKKHFVCDTFFPKLPADLVLVEAPDVPDGIQEENGIQFEYKVYERNRQEASMQTIYNS</sequence>
<evidence type="ECO:0000313" key="11">
    <source>
        <dbReference type="EMBL" id="KAK2580382.1"/>
    </source>
</evidence>
<dbReference type="GO" id="GO:0005739">
    <property type="term" value="C:mitochondrion"/>
    <property type="evidence" value="ECO:0007669"/>
    <property type="project" value="TreeGrafter"/>
</dbReference>
<evidence type="ECO:0000256" key="5">
    <source>
        <dbReference type="ARBA" id="ARBA00022857"/>
    </source>
</evidence>
<gene>
    <name evidence="11" type="ORF">KPH14_006137</name>
</gene>
<comment type="similarity">
    <text evidence="2 9">Belongs to the dihydrofolate reductase family.</text>
</comment>
<evidence type="ECO:0000313" key="12">
    <source>
        <dbReference type="Proteomes" id="UP001258017"/>
    </source>
</evidence>
<dbReference type="InterPro" id="IPR024072">
    <property type="entry name" value="DHFR-like_dom_sf"/>
</dbReference>
<evidence type="ECO:0000259" key="10">
    <source>
        <dbReference type="PROSITE" id="PS51330"/>
    </source>
</evidence>
<dbReference type="PROSITE" id="PS51330">
    <property type="entry name" value="DHFR_2"/>
    <property type="match status" value="1"/>
</dbReference>
<evidence type="ECO:0000256" key="3">
    <source>
        <dbReference type="ARBA" id="ARBA00012856"/>
    </source>
</evidence>
<dbReference type="SUPFAM" id="SSF53597">
    <property type="entry name" value="Dihydrofolate reductase-like"/>
    <property type="match status" value="1"/>
</dbReference>
<dbReference type="PROSITE" id="PS00075">
    <property type="entry name" value="DHFR_1"/>
    <property type="match status" value="1"/>
</dbReference>
<evidence type="ECO:0000256" key="9">
    <source>
        <dbReference type="RuleBase" id="RU004474"/>
    </source>
</evidence>
<dbReference type="EMBL" id="JAIFRP010000053">
    <property type="protein sequence ID" value="KAK2580382.1"/>
    <property type="molecule type" value="Genomic_DNA"/>
</dbReference>
<dbReference type="GO" id="GO:0050661">
    <property type="term" value="F:NADP binding"/>
    <property type="evidence" value="ECO:0007669"/>
    <property type="project" value="InterPro"/>
</dbReference>
<dbReference type="EC" id="1.5.1.3" evidence="3"/>
<dbReference type="PRINTS" id="PR00070">
    <property type="entry name" value="DHFR"/>
</dbReference>
<comment type="pathway">
    <text evidence="1">Cofactor biosynthesis; tetrahydrofolate biosynthesis; 5,6,7,8-tetrahydrofolate from 7,8-dihydrofolate: step 1/1.</text>
</comment>
<dbReference type="GO" id="GO:0046452">
    <property type="term" value="P:dihydrofolate metabolic process"/>
    <property type="evidence" value="ECO:0007669"/>
    <property type="project" value="TreeGrafter"/>
</dbReference>
<reference evidence="11" key="2">
    <citation type="journal article" date="2023" name="Commun. Biol.">
        <title>Intrasexual cuticular hydrocarbon dimorphism in a wasp sheds light on hydrocarbon biosynthesis genes in Hymenoptera.</title>
        <authorList>
            <person name="Moris V.C."/>
            <person name="Podsiadlowski L."/>
            <person name="Martin S."/>
            <person name="Oeyen J.P."/>
            <person name="Donath A."/>
            <person name="Petersen M."/>
            <person name="Wilbrandt J."/>
            <person name="Misof B."/>
            <person name="Liedtke D."/>
            <person name="Thamm M."/>
            <person name="Scheiner R."/>
            <person name="Schmitt T."/>
            <person name="Niehuis O."/>
        </authorList>
    </citation>
    <scope>NUCLEOTIDE SEQUENCE</scope>
    <source>
        <strain evidence="11">GBR_01_08_01A</strain>
    </source>
</reference>
<evidence type="ECO:0000256" key="6">
    <source>
        <dbReference type="ARBA" id="ARBA00023002"/>
    </source>
</evidence>
<evidence type="ECO:0000256" key="8">
    <source>
        <dbReference type="ARBA" id="ARBA00048873"/>
    </source>
</evidence>
<dbReference type="PANTHER" id="PTHR48069">
    <property type="entry name" value="DIHYDROFOLATE REDUCTASE"/>
    <property type="match status" value="1"/>
</dbReference>
<dbReference type="FunFam" id="3.40.430.10:FF:000002">
    <property type="entry name" value="Dihydrofolate reductase"/>
    <property type="match status" value="1"/>
</dbReference>
<keyword evidence="5" id="KW-0521">NADP</keyword>
<dbReference type="InterPro" id="IPR001796">
    <property type="entry name" value="DHFR_dom"/>
</dbReference>
<dbReference type="InterPro" id="IPR012259">
    <property type="entry name" value="DHFR"/>
</dbReference>
<accession>A0AAD9VNL9</accession>
<dbReference type="GO" id="GO:0006730">
    <property type="term" value="P:one-carbon metabolic process"/>
    <property type="evidence" value="ECO:0007669"/>
    <property type="project" value="UniProtKB-KW"/>
</dbReference>
<dbReference type="Gene3D" id="3.40.430.10">
    <property type="entry name" value="Dihydrofolate Reductase, subunit A"/>
    <property type="match status" value="1"/>
</dbReference>
<dbReference type="Proteomes" id="UP001258017">
    <property type="component" value="Unassembled WGS sequence"/>
</dbReference>
<dbReference type="GO" id="GO:0046654">
    <property type="term" value="P:tetrahydrofolate biosynthetic process"/>
    <property type="evidence" value="ECO:0007669"/>
    <property type="project" value="InterPro"/>
</dbReference>
<comment type="caution">
    <text evidence="11">The sequence shown here is derived from an EMBL/GenBank/DDBJ whole genome shotgun (WGS) entry which is preliminary data.</text>
</comment>
<dbReference type="PANTHER" id="PTHR48069:SF3">
    <property type="entry name" value="DIHYDROFOLATE REDUCTASE"/>
    <property type="match status" value="1"/>
</dbReference>
<protein>
    <recommendedName>
        <fullName evidence="3">dihydrofolate reductase</fullName>
        <ecNumber evidence="3">1.5.1.3</ecNumber>
    </recommendedName>
</protein>
<dbReference type="GO" id="GO:0004146">
    <property type="term" value="F:dihydrofolate reductase activity"/>
    <property type="evidence" value="ECO:0007669"/>
    <property type="project" value="UniProtKB-EC"/>
</dbReference>
<evidence type="ECO:0000256" key="2">
    <source>
        <dbReference type="ARBA" id="ARBA00009539"/>
    </source>
</evidence>
<dbReference type="CDD" id="cd00209">
    <property type="entry name" value="DHFR"/>
    <property type="match status" value="1"/>
</dbReference>
<dbReference type="InterPro" id="IPR017925">
    <property type="entry name" value="DHFR_CS"/>
</dbReference>
<evidence type="ECO:0000256" key="4">
    <source>
        <dbReference type="ARBA" id="ARBA00022563"/>
    </source>
</evidence>
<name>A0AAD9VNL9_9HYME</name>
<keyword evidence="12" id="KW-1185">Reference proteome</keyword>
<dbReference type="Pfam" id="PF00186">
    <property type="entry name" value="DHFR_1"/>
    <property type="match status" value="1"/>
</dbReference>